<dbReference type="Proteomes" id="UP000001868">
    <property type="component" value="Chromosome"/>
</dbReference>
<feature type="compositionally biased region" description="Low complexity" evidence="1">
    <location>
        <begin position="193"/>
        <end position="212"/>
    </location>
</feature>
<feature type="region of interest" description="Disordered" evidence="1">
    <location>
        <begin position="193"/>
        <end position="231"/>
    </location>
</feature>
<reference evidence="2 3" key="1">
    <citation type="journal article" date="2008" name="BMC Genomics">
        <title>Complete genome of Phenylobacterium zucineum - a novel facultative intracellular bacterium isolated from human erythroleukemia cell line K562.</title>
        <authorList>
            <person name="Luo Y."/>
            <person name="Xu X."/>
            <person name="Ding Z."/>
            <person name="Liu Z."/>
            <person name="Zhang B."/>
            <person name="Yan Z."/>
            <person name="Sun J."/>
            <person name="Hu S."/>
            <person name="Hu X."/>
        </authorList>
    </citation>
    <scope>NUCLEOTIDE SEQUENCE [LARGE SCALE GENOMIC DNA]</scope>
    <source>
        <strain evidence="2 3">HLK1</strain>
    </source>
</reference>
<dbReference type="KEGG" id="pzu:PHZ_c0638"/>
<evidence type="ECO:0000256" key="1">
    <source>
        <dbReference type="SAM" id="MobiDB-lite"/>
    </source>
</evidence>
<protein>
    <recommendedName>
        <fullName evidence="4">Lysozyme inhibitor LprI N-terminal domain-containing protein</fullName>
    </recommendedName>
</protein>
<sequence>MQPRPWLGCCTAMPGPADVWWDDLRQEAELPPAPPPARRKAPLVAGALAAVALSGGLAWWFASPSEPSFQNQIEVRPPPAPIRLAGPTADAEQVRRAYEEFGLVYANSGPEGLARFAESCAQSLRGDPRILDFCLAFDLFTGAVRDEPAGKSGARRLAMVQAALPDADPDARIAEVQRLMRDVTGIAPAAETTPAAQAAGPPAPAAPSDASAPPRPAPARKAASPCRGLPTADRLVCQSPTLKVQDRRMKAAYERALAAGADPLAIDRGQAEWRAQREAAGSRAELADLYARRVRELNAAAEAARTTPPT</sequence>
<name>B4RFH1_PHEZH</name>
<dbReference type="AlphaFoldDB" id="B4RFH1"/>
<gene>
    <name evidence="2" type="ordered locus">PHZ_c0638</name>
</gene>
<evidence type="ECO:0000313" key="3">
    <source>
        <dbReference type="Proteomes" id="UP000001868"/>
    </source>
</evidence>
<proteinExistence type="predicted"/>
<dbReference type="EMBL" id="CP000747">
    <property type="protein sequence ID" value="ACG77052.1"/>
    <property type="molecule type" value="Genomic_DNA"/>
</dbReference>
<dbReference type="HOGENOM" id="CLU_896741_0_0_5"/>
<keyword evidence="3" id="KW-1185">Reference proteome</keyword>
<evidence type="ECO:0008006" key="4">
    <source>
        <dbReference type="Google" id="ProtNLM"/>
    </source>
</evidence>
<organism evidence="2 3">
    <name type="scientific">Phenylobacterium zucineum (strain HLK1)</name>
    <dbReference type="NCBI Taxonomy" id="450851"/>
    <lineage>
        <taxon>Bacteria</taxon>
        <taxon>Pseudomonadati</taxon>
        <taxon>Pseudomonadota</taxon>
        <taxon>Alphaproteobacteria</taxon>
        <taxon>Caulobacterales</taxon>
        <taxon>Caulobacteraceae</taxon>
        <taxon>Phenylobacterium</taxon>
    </lineage>
</organism>
<evidence type="ECO:0000313" key="2">
    <source>
        <dbReference type="EMBL" id="ACG77052.1"/>
    </source>
</evidence>
<accession>B4RFH1</accession>